<evidence type="ECO:0000256" key="1">
    <source>
        <dbReference type="PROSITE-ProRule" id="PRU00723"/>
    </source>
</evidence>
<keyword evidence="1" id="KW-0863">Zinc-finger</keyword>
<feature type="zinc finger region" description="C3H1-type" evidence="1">
    <location>
        <begin position="441"/>
        <end position="466"/>
    </location>
</feature>
<comment type="caution">
    <text evidence="3">The sequence shown here is derived from an EMBL/GenBank/DDBJ whole genome shotgun (WGS) entry which is preliminary data.</text>
</comment>
<accession>A0ABP0CY11</accession>
<evidence type="ECO:0000313" key="4">
    <source>
        <dbReference type="Proteomes" id="UP001642405"/>
    </source>
</evidence>
<dbReference type="EMBL" id="CAWUHB010000133">
    <property type="protein sequence ID" value="CAK7237037.1"/>
    <property type="molecule type" value="Genomic_DNA"/>
</dbReference>
<keyword evidence="4" id="KW-1185">Reference proteome</keyword>
<evidence type="ECO:0000259" key="2">
    <source>
        <dbReference type="PROSITE" id="PS50103"/>
    </source>
</evidence>
<dbReference type="InterPro" id="IPR000571">
    <property type="entry name" value="Znf_CCCH"/>
</dbReference>
<sequence>MAARVPAPALRAGTPPEECNVFIDDSNIWIEAQKYAASGNSHMPKLTDADQDPRLRIDVGRMVTLLLRGRKQGESNLYGSRPPPNDAVWEAVEKYNFKTNIFARGVSRNGGRLGTEKGVDASMVRDITKMAMELNIMAKMQPEPWAAIKDQRTFICVTGDRDFLTTIEDVLKMGIHVELWAWRSGLASAYRQLDDEQRKTPGATPFEVNFLDDVFQDVYFTNYYSTHRDARIDPAKAVVLLDFADEWREATGEAGSTDGGPIKDEALVKLEKKVCIEMQNMGRLFYVTKDHGPGKTMAELVLIFEFPHVRDLEATLLRIRRAFAGLATVVSWREYKDLCETRKHTPQAMPDTRDMITTATAVTTTLYAPLNSDTAEVNETEDSEWTVVSRTNPSNTHRRNMVRQEQCPPGVHCDKASHCTRQHTDHERWLFRELPRQNFRYYKTQRCKHYPHCSRGMLCTYAHDISEAWCLVCKVNGHFKDGCKFASQREQSGFGGY</sequence>
<organism evidence="3 4">
    <name type="scientific">Sporothrix curviconia</name>
    <dbReference type="NCBI Taxonomy" id="1260050"/>
    <lineage>
        <taxon>Eukaryota</taxon>
        <taxon>Fungi</taxon>
        <taxon>Dikarya</taxon>
        <taxon>Ascomycota</taxon>
        <taxon>Pezizomycotina</taxon>
        <taxon>Sordariomycetes</taxon>
        <taxon>Sordariomycetidae</taxon>
        <taxon>Ophiostomatales</taxon>
        <taxon>Ophiostomataceae</taxon>
        <taxon>Sporothrix</taxon>
    </lineage>
</organism>
<evidence type="ECO:0000313" key="3">
    <source>
        <dbReference type="EMBL" id="CAK7237037.1"/>
    </source>
</evidence>
<keyword evidence="1" id="KW-0862">Zinc</keyword>
<dbReference type="Proteomes" id="UP001642405">
    <property type="component" value="Unassembled WGS sequence"/>
</dbReference>
<dbReference type="Gene3D" id="3.40.50.1010">
    <property type="entry name" value="5'-nuclease"/>
    <property type="match status" value="1"/>
</dbReference>
<dbReference type="PROSITE" id="PS50103">
    <property type="entry name" value="ZF_C3H1"/>
    <property type="match status" value="1"/>
</dbReference>
<dbReference type="CDD" id="cd18724">
    <property type="entry name" value="PIN_LabA-like"/>
    <property type="match status" value="1"/>
</dbReference>
<feature type="domain" description="C3H1-type" evidence="2">
    <location>
        <begin position="441"/>
        <end position="466"/>
    </location>
</feature>
<proteinExistence type="predicted"/>
<gene>
    <name evidence="3" type="ORF">SCUCBS95973_009811</name>
</gene>
<keyword evidence="1" id="KW-0479">Metal-binding</keyword>
<protein>
    <recommendedName>
        <fullName evidence="2">C3H1-type domain-containing protein</fullName>
    </recommendedName>
</protein>
<name>A0ABP0CY11_9PEZI</name>
<reference evidence="3 4" key="1">
    <citation type="submission" date="2024-01" db="EMBL/GenBank/DDBJ databases">
        <authorList>
            <person name="Allen C."/>
            <person name="Tagirdzhanova G."/>
        </authorList>
    </citation>
    <scope>NUCLEOTIDE SEQUENCE [LARGE SCALE GENOMIC DNA]</scope>
</reference>